<evidence type="ECO:0000256" key="3">
    <source>
        <dbReference type="ARBA" id="ARBA00022989"/>
    </source>
</evidence>
<sequence length="534" mass="56824">MSSTSTAFWRRVEATARQPTNSAAARGPLVCRMVFLNNCCCSTDLLRSGPLHLQILPRPRAHRAPLLLRPCPSNTTSNSNSTRLAFLLQFAVNLLPRRSCRRSRPWSNLHLFNISTITTVMSTNRSSPPLGRALLLFRAAAAVLALLTVLSTAPVHARPQSASPSTASAPSRDALTSFCSAATSTPLGACSLLAQCGTSTTKPYCSTLSLLDALCNYDNPTTDLCTQYQAYCTAKPSDCRADGNTAWPGWTNSTVYQNQIYRMCKVHNMEGCDKCTNPASSLSVPLTQLASCDSFAVYVAMCKAMPDMTMCNVPWKKMCQANPTATKDNFPQICPASAFDGSAVPAATTPSTSTGSSSSTSLDEGGDLDIPPMRMYFHQDTHDLLLFRSWVTRTAGSYAAASVGVFLVTVAYYALQAVVRGVVTPRLSASLAAATPGIKREMLVAARALVATTEIAFSFLLMLVVMTFNWGWCAMVLLGAFVGNYAFNRGSGRKAALQAMMGADGGAGSDAPLNGAGQAGQAPAKEPFAQPLCC</sequence>
<dbReference type="EMBL" id="GG745328">
    <property type="protein sequence ID" value="KNE54172.1"/>
    <property type="molecule type" value="Genomic_DNA"/>
</dbReference>
<gene>
    <name evidence="7" type="ORF">AMAG_00168</name>
</gene>
<evidence type="ECO:0000256" key="1">
    <source>
        <dbReference type="ARBA" id="ARBA00004370"/>
    </source>
</evidence>
<evidence type="ECO:0000256" key="5">
    <source>
        <dbReference type="SAM" id="MobiDB-lite"/>
    </source>
</evidence>
<dbReference type="GO" id="GO:0005375">
    <property type="term" value="F:copper ion transmembrane transporter activity"/>
    <property type="evidence" value="ECO:0007669"/>
    <property type="project" value="InterPro"/>
</dbReference>
<dbReference type="PANTHER" id="PTHR12483">
    <property type="entry name" value="SOLUTE CARRIER FAMILY 31 COPPER TRANSPORTERS"/>
    <property type="match status" value="1"/>
</dbReference>
<reference evidence="8" key="2">
    <citation type="submission" date="2009-11" db="EMBL/GenBank/DDBJ databases">
        <title>The Genome Sequence of Allomyces macrogynus strain ATCC 38327.</title>
        <authorList>
            <consortium name="The Broad Institute Genome Sequencing Platform"/>
            <person name="Russ C."/>
            <person name="Cuomo C."/>
            <person name="Shea T."/>
            <person name="Young S.K."/>
            <person name="Zeng Q."/>
            <person name="Koehrsen M."/>
            <person name="Haas B."/>
            <person name="Borodovsky M."/>
            <person name="Guigo R."/>
            <person name="Alvarado L."/>
            <person name="Berlin A."/>
            <person name="Borenstein D."/>
            <person name="Chen Z."/>
            <person name="Engels R."/>
            <person name="Freedman E."/>
            <person name="Gellesch M."/>
            <person name="Goldberg J."/>
            <person name="Griggs A."/>
            <person name="Gujja S."/>
            <person name="Heiman D."/>
            <person name="Hepburn T."/>
            <person name="Howarth C."/>
            <person name="Jen D."/>
            <person name="Larson L."/>
            <person name="Lewis B."/>
            <person name="Mehta T."/>
            <person name="Park D."/>
            <person name="Pearson M."/>
            <person name="Roberts A."/>
            <person name="Saif S."/>
            <person name="Shenoy N."/>
            <person name="Sisk P."/>
            <person name="Stolte C."/>
            <person name="Sykes S."/>
            <person name="Walk T."/>
            <person name="White J."/>
            <person name="Yandava C."/>
            <person name="Burger G."/>
            <person name="Gray M.W."/>
            <person name="Holland P.W.H."/>
            <person name="King N."/>
            <person name="Lang F.B.F."/>
            <person name="Roger A.J."/>
            <person name="Ruiz-Trillo I."/>
            <person name="Lander E."/>
            <person name="Nusbaum C."/>
        </authorList>
    </citation>
    <scope>NUCLEOTIDE SEQUENCE [LARGE SCALE GENOMIC DNA]</scope>
    <source>
        <strain evidence="8">ATCC 38327</strain>
    </source>
</reference>
<feature type="transmembrane region" description="Helical" evidence="6">
    <location>
        <begin position="398"/>
        <end position="423"/>
    </location>
</feature>
<dbReference type="Pfam" id="PF04145">
    <property type="entry name" value="Ctr"/>
    <property type="match status" value="2"/>
</dbReference>
<dbReference type="AlphaFoldDB" id="A0A0L0RUT7"/>
<accession>A0A0L0RUT7</accession>
<feature type="transmembrane region" description="Helical" evidence="6">
    <location>
        <begin position="469"/>
        <end position="487"/>
    </location>
</feature>
<proteinExistence type="predicted"/>
<dbReference type="Proteomes" id="UP000054350">
    <property type="component" value="Unassembled WGS sequence"/>
</dbReference>
<feature type="compositionally biased region" description="Low complexity" evidence="5">
    <location>
        <begin position="345"/>
        <end position="361"/>
    </location>
</feature>
<evidence type="ECO:0000256" key="2">
    <source>
        <dbReference type="ARBA" id="ARBA00022692"/>
    </source>
</evidence>
<dbReference type="GO" id="GO:0016020">
    <property type="term" value="C:membrane"/>
    <property type="evidence" value="ECO:0007669"/>
    <property type="project" value="UniProtKB-SubCell"/>
</dbReference>
<evidence type="ECO:0000256" key="6">
    <source>
        <dbReference type="SAM" id="Phobius"/>
    </source>
</evidence>
<comment type="subcellular location">
    <subcellularLocation>
        <location evidence="1">Membrane</location>
    </subcellularLocation>
</comment>
<keyword evidence="2 6" id="KW-0812">Transmembrane</keyword>
<reference evidence="7 8" key="1">
    <citation type="submission" date="2009-11" db="EMBL/GenBank/DDBJ databases">
        <title>Annotation of Allomyces macrogynus ATCC 38327.</title>
        <authorList>
            <consortium name="The Broad Institute Genome Sequencing Platform"/>
            <person name="Russ C."/>
            <person name="Cuomo C."/>
            <person name="Burger G."/>
            <person name="Gray M.W."/>
            <person name="Holland P.W.H."/>
            <person name="King N."/>
            <person name="Lang F.B.F."/>
            <person name="Roger A.J."/>
            <person name="Ruiz-Trillo I."/>
            <person name="Young S.K."/>
            <person name="Zeng Q."/>
            <person name="Gargeya S."/>
            <person name="Fitzgerald M."/>
            <person name="Haas B."/>
            <person name="Abouelleil A."/>
            <person name="Alvarado L."/>
            <person name="Arachchi H.M."/>
            <person name="Berlin A."/>
            <person name="Chapman S.B."/>
            <person name="Gearin G."/>
            <person name="Goldberg J."/>
            <person name="Griggs A."/>
            <person name="Gujja S."/>
            <person name="Hansen M."/>
            <person name="Heiman D."/>
            <person name="Howarth C."/>
            <person name="Larimer J."/>
            <person name="Lui A."/>
            <person name="MacDonald P.J.P."/>
            <person name="McCowen C."/>
            <person name="Montmayeur A."/>
            <person name="Murphy C."/>
            <person name="Neiman D."/>
            <person name="Pearson M."/>
            <person name="Priest M."/>
            <person name="Roberts A."/>
            <person name="Saif S."/>
            <person name="Shea T."/>
            <person name="Sisk P."/>
            <person name="Stolte C."/>
            <person name="Sykes S."/>
            <person name="Wortman J."/>
            <person name="Nusbaum C."/>
            <person name="Birren B."/>
        </authorList>
    </citation>
    <scope>NUCLEOTIDE SEQUENCE [LARGE SCALE GENOMIC DNA]</scope>
    <source>
        <strain evidence="7 8">ATCC 38327</strain>
    </source>
</reference>
<organism evidence="7 8">
    <name type="scientific">Allomyces macrogynus (strain ATCC 38327)</name>
    <name type="common">Allomyces javanicus var. macrogynus</name>
    <dbReference type="NCBI Taxonomy" id="578462"/>
    <lineage>
        <taxon>Eukaryota</taxon>
        <taxon>Fungi</taxon>
        <taxon>Fungi incertae sedis</taxon>
        <taxon>Blastocladiomycota</taxon>
        <taxon>Blastocladiomycetes</taxon>
        <taxon>Blastocladiales</taxon>
        <taxon>Blastocladiaceae</taxon>
        <taxon>Allomyces</taxon>
    </lineage>
</organism>
<dbReference type="eggNOG" id="KOG3386">
    <property type="taxonomic scope" value="Eukaryota"/>
</dbReference>
<feature type="transmembrane region" description="Helical" evidence="6">
    <location>
        <begin position="444"/>
        <end position="463"/>
    </location>
</feature>
<evidence type="ECO:0000256" key="4">
    <source>
        <dbReference type="ARBA" id="ARBA00023136"/>
    </source>
</evidence>
<protein>
    <recommendedName>
        <fullName evidence="9">Copper transporter</fullName>
    </recommendedName>
</protein>
<evidence type="ECO:0000313" key="8">
    <source>
        <dbReference type="Proteomes" id="UP000054350"/>
    </source>
</evidence>
<keyword evidence="4 6" id="KW-0472">Membrane</keyword>
<evidence type="ECO:0000313" key="7">
    <source>
        <dbReference type="EMBL" id="KNE54172.1"/>
    </source>
</evidence>
<name>A0A0L0RUT7_ALLM3</name>
<feature type="region of interest" description="Disordered" evidence="5">
    <location>
        <begin position="345"/>
        <end position="364"/>
    </location>
</feature>
<dbReference type="OrthoDB" id="73901at2759"/>
<evidence type="ECO:0008006" key="9">
    <source>
        <dbReference type="Google" id="ProtNLM"/>
    </source>
</evidence>
<dbReference type="InterPro" id="IPR007274">
    <property type="entry name" value="Cop_transporter"/>
</dbReference>
<feature type="region of interest" description="Disordered" evidence="5">
    <location>
        <begin position="514"/>
        <end position="534"/>
    </location>
</feature>
<dbReference type="PANTHER" id="PTHR12483:SF115">
    <property type="entry name" value="COPPER TRANSPORT PROTEIN"/>
    <property type="match status" value="1"/>
</dbReference>
<keyword evidence="3 6" id="KW-1133">Transmembrane helix</keyword>
<keyword evidence="8" id="KW-1185">Reference proteome</keyword>
<dbReference type="VEuPathDB" id="FungiDB:AMAG_00168"/>